<feature type="signal peptide" evidence="2">
    <location>
        <begin position="1"/>
        <end position="27"/>
    </location>
</feature>
<evidence type="ECO:0000313" key="4">
    <source>
        <dbReference type="Proteomes" id="UP000041254"/>
    </source>
</evidence>
<feature type="compositionally biased region" description="Low complexity" evidence="1">
    <location>
        <begin position="301"/>
        <end position="314"/>
    </location>
</feature>
<dbReference type="AlphaFoldDB" id="A0A0G4ERG9"/>
<dbReference type="EMBL" id="CDMY01000293">
    <property type="protein sequence ID" value="CEM00002.1"/>
    <property type="molecule type" value="Genomic_DNA"/>
</dbReference>
<dbReference type="PANTHER" id="PTHR34133:SF8">
    <property type="entry name" value="OS07G0633000 PROTEIN"/>
    <property type="match status" value="1"/>
</dbReference>
<reference evidence="3 4" key="1">
    <citation type="submission" date="2014-11" db="EMBL/GenBank/DDBJ databases">
        <authorList>
            <person name="Zhu J."/>
            <person name="Qi W."/>
            <person name="Song R."/>
        </authorList>
    </citation>
    <scope>NUCLEOTIDE SEQUENCE [LARGE SCALE GENOMIC DNA]</scope>
</reference>
<name>A0A0G4ERG9_VITBC</name>
<evidence type="ECO:0000256" key="2">
    <source>
        <dbReference type="SAM" id="SignalP"/>
    </source>
</evidence>
<dbReference type="Pfam" id="PF09366">
    <property type="entry name" value="DUF1997"/>
    <property type="match status" value="1"/>
</dbReference>
<evidence type="ECO:0000313" key="3">
    <source>
        <dbReference type="EMBL" id="CEM00002.1"/>
    </source>
</evidence>
<accession>A0A0G4ERG9</accession>
<keyword evidence="2" id="KW-0732">Signal</keyword>
<dbReference type="InterPro" id="IPR018971">
    <property type="entry name" value="DUF1997"/>
</dbReference>
<dbReference type="Proteomes" id="UP000041254">
    <property type="component" value="Unassembled WGS sequence"/>
</dbReference>
<feature type="region of interest" description="Disordered" evidence="1">
    <location>
        <begin position="401"/>
        <end position="423"/>
    </location>
</feature>
<gene>
    <name evidence="3" type="ORF">Vbra_4122</name>
</gene>
<keyword evidence="4" id="KW-1185">Reference proteome</keyword>
<organism evidence="3 4">
    <name type="scientific">Vitrella brassicaformis (strain CCMP3155)</name>
    <dbReference type="NCBI Taxonomy" id="1169540"/>
    <lineage>
        <taxon>Eukaryota</taxon>
        <taxon>Sar</taxon>
        <taxon>Alveolata</taxon>
        <taxon>Colpodellida</taxon>
        <taxon>Vitrellaceae</taxon>
        <taxon>Vitrella</taxon>
    </lineage>
</organism>
<proteinExistence type="predicted"/>
<dbReference type="VEuPathDB" id="CryptoDB:Vbra_4122"/>
<evidence type="ECO:0000256" key="1">
    <source>
        <dbReference type="SAM" id="MobiDB-lite"/>
    </source>
</evidence>
<dbReference type="InParanoid" id="A0A0G4ERG9"/>
<protein>
    <submittedName>
        <fullName evidence="3">Uncharacterized protein</fullName>
    </submittedName>
</protein>
<feature type="region of interest" description="Disordered" evidence="1">
    <location>
        <begin position="291"/>
        <end position="319"/>
    </location>
</feature>
<sequence length="449" mass="49852">MGRGSVRLRVMLLKLTLLGLWPSPALHKGWAAAAVRQPSPHSAYLPSSPRPRPSLISRVQQHGLRRRPPSRLAMMSKNDITDRFMWQGENIQFGVVRTLEIPVPLALPPTFPDSADVQALVSRYFDDPGRFLRVLWNKRYLEHLGGERWLVGLPRLKFLNVALPSPDIEVSVWKEGDFLRVTSHGVSFSREGGAASGRMESFNVEVDGYLDADVQSPEMAVFNAQIGFTCSSRLPSFLRFTPEDIMRTGASAVNRQILNFATRKLEKSLQKDFLMWLDQETQEPQEAVADGDVTHGEEKQAAPSLPLAPASLASTTYDDLPPRRADDVLVAEEGVAIPTFDRDGSSDAVPVMPMSDTVLAYERPLSGEQWADLSVPISSSVRRVRSRSRVNIANRAFQWSDSSPRSDAARRPDTLLGGDYGDDDSDADGISVVDVTIEEEETLAVYLRR</sequence>
<dbReference type="PANTHER" id="PTHR34133">
    <property type="entry name" value="OS07G0633000 PROTEIN"/>
    <property type="match status" value="1"/>
</dbReference>
<feature type="chain" id="PRO_5005187741" evidence="2">
    <location>
        <begin position="28"/>
        <end position="449"/>
    </location>
</feature>